<organism evidence="3 4">
    <name type="scientific">Urbifossiella limnaea</name>
    <dbReference type="NCBI Taxonomy" id="2528023"/>
    <lineage>
        <taxon>Bacteria</taxon>
        <taxon>Pseudomonadati</taxon>
        <taxon>Planctomycetota</taxon>
        <taxon>Planctomycetia</taxon>
        <taxon>Gemmatales</taxon>
        <taxon>Gemmataceae</taxon>
        <taxon>Urbifossiella</taxon>
    </lineage>
</organism>
<sequence length="281" mass="30930">MSESLRRRAARFLLKRILVYAGIYVAVVAVFLFLESKLVFHPHTAAEAWLQPADRRTRDVEFSSADGTKLHAWWLPPTRPEAGAFLASHGNGGNLSYRGDLALYLNNATDAGVLMYDYPGYGKSDGSPTEAGCYAACDAAYAWLTTEGKIPPRHVILLGESIGTGVAVESATRHEHRALVLMCPFTTLPAAAKSHYPWLPTHTLMRSRFDSLARIGRCTRPLLVGHSTDDHVVPFWQGEALFHASNEPKELHRTEGAGHNLASEEFARVVARFLEAHPASD</sequence>
<dbReference type="SUPFAM" id="SSF53474">
    <property type="entry name" value="alpha/beta-Hydrolases"/>
    <property type="match status" value="1"/>
</dbReference>
<dbReference type="EMBL" id="CP036273">
    <property type="protein sequence ID" value="QDU20671.1"/>
    <property type="molecule type" value="Genomic_DNA"/>
</dbReference>
<keyword evidence="1" id="KW-0472">Membrane</keyword>
<evidence type="ECO:0000256" key="1">
    <source>
        <dbReference type="SAM" id="Phobius"/>
    </source>
</evidence>
<keyword evidence="4" id="KW-1185">Reference proteome</keyword>
<accession>A0A517XT48</accession>
<keyword evidence="1" id="KW-0812">Transmembrane</keyword>
<evidence type="ECO:0000313" key="3">
    <source>
        <dbReference type="EMBL" id="QDU20671.1"/>
    </source>
</evidence>
<dbReference type="Proteomes" id="UP000319576">
    <property type="component" value="Chromosome"/>
</dbReference>
<evidence type="ECO:0000313" key="4">
    <source>
        <dbReference type="Proteomes" id="UP000319576"/>
    </source>
</evidence>
<gene>
    <name evidence="3" type="ORF">ETAA1_26280</name>
</gene>
<dbReference type="Gene3D" id="3.40.50.1820">
    <property type="entry name" value="alpha/beta hydrolase"/>
    <property type="match status" value="1"/>
</dbReference>
<dbReference type="PANTHER" id="PTHR12277:SF81">
    <property type="entry name" value="PROTEIN ABHD13"/>
    <property type="match status" value="1"/>
</dbReference>
<proteinExistence type="predicted"/>
<dbReference type="InterPro" id="IPR029058">
    <property type="entry name" value="AB_hydrolase_fold"/>
</dbReference>
<dbReference type="AlphaFoldDB" id="A0A517XT48"/>
<dbReference type="InterPro" id="IPR000073">
    <property type="entry name" value="AB_hydrolase_1"/>
</dbReference>
<name>A0A517XT48_9BACT</name>
<protein>
    <submittedName>
        <fullName evidence="3">Alpha/beta hydrolase family protein</fullName>
    </submittedName>
</protein>
<dbReference type="Pfam" id="PF00561">
    <property type="entry name" value="Abhydrolase_1"/>
    <property type="match status" value="1"/>
</dbReference>
<feature type="transmembrane region" description="Helical" evidence="1">
    <location>
        <begin position="12"/>
        <end position="34"/>
    </location>
</feature>
<dbReference type="PANTHER" id="PTHR12277">
    <property type="entry name" value="ALPHA/BETA HYDROLASE DOMAIN-CONTAINING PROTEIN"/>
    <property type="match status" value="1"/>
</dbReference>
<reference evidence="3 4" key="1">
    <citation type="submission" date="2019-02" db="EMBL/GenBank/DDBJ databases">
        <title>Deep-cultivation of Planctomycetes and their phenomic and genomic characterization uncovers novel biology.</title>
        <authorList>
            <person name="Wiegand S."/>
            <person name="Jogler M."/>
            <person name="Boedeker C."/>
            <person name="Pinto D."/>
            <person name="Vollmers J."/>
            <person name="Rivas-Marin E."/>
            <person name="Kohn T."/>
            <person name="Peeters S.H."/>
            <person name="Heuer A."/>
            <person name="Rast P."/>
            <person name="Oberbeckmann S."/>
            <person name="Bunk B."/>
            <person name="Jeske O."/>
            <person name="Meyerdierks A."/>
            <person name="Storesund J.E."/>
            <person name="Kallscheuer N."/>
            <person name="Luecker S."/>
            <person name="Lage O.M."/>
            <person name="Pohl T."/>
            <person name="Merkel B.J."/>
            <person name="Hornburger P."/>
            <person name="Mueller R.-W."/>
            <person name="Bruemmer F."/>
            <person name="Labrenz M."/>
            <person name="Spormann A.M."/>
            <person name="Op den Camp H."/>
            <person name="Overmann J."/>
            <person name="Amann R."/>
            <person name="Jetten M.S.M."/>
            <person name="Mascher T."/>
            <person name="Medema M.H."/>
            <person name="Devos D.P."/>
            <person name="Kaster A.-K."/>
            <person name="Ovreas L."/>
            <person name="Rohde M."/>
            <person name="Galperin M.Y."/>
            <person name="Jogler C."/>
        </authorList>
    </citation>
    <scope>NUCLEOTIDE SEQUENCE [LARGE SCALE GENOMIC DNA]</scope>
    <source>
        <strain evidence="3 4">ETA_A1</strain>
    </source>
</reference>
<keyword evidence="3" id="KW-0378">Hydrolase</keyword>
<feature type="domain" description="AB hydrolase-1" evidence="2">
    <location>
        <begin position="86"/>
        <end position="187"/>
    </location>
</feature>
<dbReference type="GO" id="GO:0016787">
    <property type="term" value="F:hydrolase activity"/>
    <property type="evidence" value="ECO:0007669"/>
    <property type="project" value="UniProtKB-KW"/>
</dbReference>
<dbReference type="RefSeq" id="WP_202920861.1">
    <property type="nucleotide sequence ID" value="NZ_CP036273.1"/>
</dbReference>
<evidence type="ECO:0000259" key="2">
    <source>
        <dbReference type="Pfam" id="PF00561"/>
    </source>
</evidence>
<dbReference type="KEGG" id="uli:ETAA1_26280"/>
<keyword evidence="1" id="KW-1133">Transmembrane helix</keyword>